<proteinExistence type="inferred from homology"/>
<evidence type="ECO:0000256" key="1">
    <source>
        <dbReference type="ARBA" id="ARBA00010982"/>
    </source>
</evidence>
<evidence type="ECO:0000256" key="2">
    <source>
        <dbReference type="ARBA" id="ARBA00012705"/>
    </source>
</evidence>
<dbReference type="PROSITE" id="PS00737">
    <property type="entry name" value="THIOLASE_2"/>
    <property type="match status" value="1"/>
</dbReference>
<dbReference type="PROSITE" id="PS00099">
    <property type="entry name" value="THIOLASE_3"/>
    <property type="match status" value="1"/>
</dbReference>
<dbReference type="RefSeq" id="WP_317634711.1">
    <property type="nucleotide sequence ID" value="NZ_AP026802.1"/>
</dbReference>
<evidence type="ECO:0000259" key="8">
    <source>
        <dbReference type="Pfam" id="PF00108"/>
    </source>
</evidence>
<evidence type="ECO:0000256" key="7">
    <source>
        <dbReference type="RuleBase" id="RU003557"/>
    </source>
</evidence>
<keyword evidence="4 7" id="KW-0012">Acyltransferase</keyword>
<comment type="similarity">
    <text evidence="1 7">Belongs to the thiolase-like superfamily. Thiolase family.</text>
</comment>
<feature type="active site" description="Acyl-thioester intermediate" evidence="6">
    <location>
        <position position="84"/>
    </location>
</feature>
<keyword evidence="3 7" id="KW-0808">Transferase</keyword>
<dbReference type="InterPro" id="IPR020616">
    <property type="entry name" value="Thiolase_N"/>
</dbReference>
<dbReference type="InterPro" id="IPR020617">
    <property type="entry name" value="Thiolase_C"/>
</dbReference>
<evidence type="ECO:0000313" key="11">
    <source>
        <dbReference type="Proteomes" id="UP001321861"/>
    </source>
</evidence>
<dbReference type="Pfam" id="PF00108">
    <property type="entry name" value="Thiolase_N"/>
    <property type="match status" value="1"/>
</dbReference>
<evidence type="ECO:0000256" key="6">
    <source>
        <dbReference type="PIRSR" id="PIRSR000429-1"/>
    </source>
</evidence>
<feature type="active site" description="Proton acceptor" evidence="6">
    <location>
        <position position="326"/>
    </location>
</feature>
<name>A0AAU9D535_9LACO</name>
<dbReference type="PANTHER" id="PTHR18919">
    <property type="entry name" value="ACETYL-COA C-ACYLTRANSFERASE"/>
    <property type="match status" value="1"/>
</dbReference>
<evidence type="ECO:0000259" key="9">
    <source>
        <dbReference type="Pfam" id="PF02803"/>
    </source>
</evidence>
<dbReference type="PROSITE" id="PS00098">
    <property type="entry name" value="THIOLASE_1"/>
    <property type="match status" value="1"/>
</dbReference>
<dbReference type="PIRSF" id="PIRSF000429">
    <property type="entry name" value="Ac-CoA_Ac_transf"/>
    <property type="match status" value="1"/>
</dbReference>
<dbReference type="CDD" id="cd00751">
    <property type="entry name" value="thiolase"/>
    <property type="match status" value="1"/>
</dbReference>
<dbReference type="PANTHER" id="PTHR18919:SF107">
    <property type="entry name" value="ACETYL-COA ACETYLTRANSFERASE, CYTOSOLIC"/>
    <property type="match status" value="1"/>
</dbReference>
<dbReference type="Proteomes" id="UP001321861">
    <property type="component" value="Chromosome"/>
</dbReference>
<dbReference type="NCBIfam" id="TIGR01930">
    <property type="entry name" value="AcCoA-C-Actrans"/>
    <property type="match status" value="1"/>
</dbReference>
<evidence type="ECO:0000256" key="5">
    <source>
        <dbReference type="ARBA" id="ARBA00030755"/>
    </source>
</evidence>
<dbReference type="EMBL" id="AP026802">
    <property type="protein sequence ID" value="BDR58884.1"/>
    <property type="molecule type" value="Genomic_DNA"/>
</dbReference>
<dbReference type="AlphaFoldDB" id="A0AAU9D535"/>
<dbReference type="KEGG" id="xap:XA3_13250"/>
<evidence type="ECO:0000313" key="10">
    <source>
        <dbReference type="EMBL" id="BDR58884.1"/>
    </source>
</evidence>
<gene>
    <name evidence="10" type="primary">thil</name>
    <name evidence="10" type="ORF">XA3_13250</name>
</gene>
<dbReference type="InterPro" id="IPR020610">
    <property type="entry name" value="Thiolase_AS"/>
</dbReference>
<dbReference type="InterPro" id="IPR020615">
    <property type="entry name" value="Thiolase_acyl_enz_int_AS"/>
</dbReference>
<dbReference type="EC" id="2.3.1.9" evidence="2"/>
<dbReference type="InterPro" id="IPR020613">
    <property type="entry name" value="Thiolase_CS"/>
</dbReference>
<evidence type="ECO:0000256" key="3">
    <source>
        <dbReference type="ARBA" id="ARBA00022679"/>
    </source>
</evidence>
<dbReference type="GO" id="GO:0003985">
    <property type="term" value="F:acetyl-CoA C-acetyltransferase activity"/>
    <property type="evidence" value="ECO:0007669"/>
    <property type="project" value="UniProtKB-EC"/>
</dbReference>
<reference evidence="10 11" key="1">
    <citation type="journal article" date="2023" name="Microbiol. Spectr.">
        <title>Symbiosis of Carpenter Bees with Uncharacterized Lactic Acid Bacteria Showing NAD Auxotrophy.</title>
        <authorList>
            <person name="Kawasaki S."/>
            <person name="Ozawa K."/>
            <person name="Mori T."/>
            <person name="Yamamoto A."/>
            <person name="Ito M."/>
            <person name="Ohkuma M."/>
            <person name="Sakamoto M."/>
            <person name="Matsutani M."/>
        </authorList>
    </citation>
    <scope>NUCLEOTIDE SEQUENCE [LARGE SCALE GENOMIC DNA]</scope>
    <source>
        <strain evidence="10 11">XA3</strain>
    </source>
</reference>
<dbReference type="InterPro" id="IPR016039">
    <property type="entry name" value="Thiolase-like"/>
</dbReference>
<dbReference type="InterPro" id="IPR002155">
    <property type="entry name" value="Thiolase"/>
</dbReference>
<keyword evidence="11" id="KW-1185">Reference proteome</keyword>
<feature type="domain" description="Thiolase N-terminal" evidence="8">
    <location>
        <begin position="4"/>
        <end position="241"/>
    </location>
</feature>
<dbReference type="Gene3D" id="3.40.47.10">
    <property type="match status" value="2"/>
</dbReference>
<protein>
    <recommendedName>
        <fullName evidence="2">acetyl-CoA C-acetyltransferase</fullName>
        <ecNumber evidence="2">2.3.1.9</ecNumber>
    </recommendedName>
    <alternativeName>
        <fullName evidence="5">Acetoacetyl-CoA thiolase</fullName>
    </alternativeName>
</protein>
<sequence length="370" mass="39859">MKTYIVNAKRSPIGKKDRSLSTVPVKEIAKQTIQGFSNLDLTEVDSLLMGTVLQTGLGSNVARQVALSVGMKEFSTAQTVNMVCGSGLFAVHLAANKIRLKEANLVLAGGAENMSGAPSYGVNQKPTLLQDALLDPFDKEHMGMTAENVANKYRISRTEQDQFALLSQQKAKKAWEQGYFKNEVVPFHFPDGKIFEQDECVRPNTNLSSLTNLSPVFQDSGTVTAGNASPISDGASFVLIAGNKDYGETLAEIVDYCEVGFAPSLMGYAPYYAIQKLLKQNHLMVSDIDLFEINEAFASQCVAVSRDLEIPSDKLNISGGAIALGHPLGASGARILTTLVHNLRRKNLEYGVASLCVGGGMACAMLVRNQ</sequence>
<evidence type="ECO:0000256" key="4">
    <source>
        <dbReference type="ARBA" id="ARBA00023315"/>
    </source>
</evidence>
<feature type="active site" description="Proton acceptor" evidence="6">
    <location>
        <position position="356"/>
    </location>
</feature>
<organism evidence="10 11">
    <name type="scientific">Xylocopilactobacillus apicola</name>
    <dbReference type="NCBI Taxonomy" id="2932184"/>
    <lineage>
        <taxon>Bacteria</taxon>
        <taxon>Bacillati</taxon>
        <taxon>Bacillota</taxon>
        <taxon>Bacilli</taxon>
        <taxon>Lactobacillales</taxon>
        <taxon>Lactobacillaceae</taxon>
        <taxon>Xylocopilactobacillus</taxon>
    </lineage>
</organism>
<accession>A0AAU9D535</accession>
<dbReference type="SUPFAM" id="SSF53901">
    <property type="entry name" value="Thiolase-like"/>
    <property type="match status" value="2"/>
</dbReference>
<dbReference type="Pfam" id="PF02803">
    <property type="entry name" value="Thiolase_C"/>
    <property type="match status" value="1"/>
</dbReference>
<feature type="domain" description="Thiolase C-terminal" evidence="9">
    <location>
        <begin position="249"/>
        <end position="368"/>
    </location>
</feature>